<accession>A0A8X6UB90</accession>
<keyword evidence="3" id="KW-1185">Reference proteome</keyword>
<dbReference type="EMBL" id="BMAW01027093">
    <property type="protein sequence ID" value="GFU00441.1"/>
    <property type="molecule type" value="Genomic_DNA"/>
</dbReference>
<proteinExistence type="predicted"/>
<feature type="region of interest" description="Disordered" evidence="1">
    <location>
        <begin position="98"/>
        <end position="117"/>
    </location>
</feature>
<organism evidence="2 3">
    <name type="scientific">Nephila pilipes</name>
    <name type="common">Giant wood spider</name>
    <name type="synonym">Nephila maculata</name>
    <dbReference type="NCBI Taxonomy" id="299642"/>
    <lineage>
        <taxon>Eukaryota</taxon>
        <taxon>Metazoa</taxon>
        <taxon>Ecdysozoa</taxon>
        <taxon>Arthropoda</taxon>
        <taxon>Chelicerata</taxon>
        <taxon>Arachnida</taxon>
        <taxon>Araneae</taxon>
        <taxon>Araneomorphae</taxon>
        <taxon>Entelegynae</taxon>
        <taxon>Araneoidea</taxon>
        <taxon>Nephilidae</taxon>
        <taxon>Nephila</taxon>
    </lineage>
</organism>
<evidence type="ECO:0000313" key="2">
    <source>
        <dbReference type="EMBL" id="GFU00441.1"/>
    </source>
</evidence>
<name>A0A8X6UB90_NEPPI</name>
<reference evidence="2" key="1">
    <citation type="submission" date="2020-08" db="EMBL/GenBank/DDBJ databases">
        <title>Multicomponent nature underlies the extraordinary mechanical properties of spider dragline silk.</title>
        <authorList>
            <person name="Kono N."/>
            <person name="Nakamura H."/>
            <person name="Mori M."/>
            <person name="Yoshida Y."/>
            <person name="Ohtoshi R."/>
            <person name="Malay A.D."/>
            <person name="Moran D.A.P."/>
            <person name="Tomita M."/>
            <person name="Numata K."/>
            <person name="Arakawa K."/>
        </authorList>
    </citation>
    <scope>NUCLEOTIDE SEQUENCE</scope>
</reference>
<comment type="caution">
    <text evidence="2">The sequence shown here is derived from an EMBL/GenBank/DDBJ whole genome shotgun (WGS) entry which is preliminary data.</text>
</comment>
<evidence type="ECO:0000313" key="3">
    <source>
        <dbReference type="Proteomes" id="UP000887013"/>
    </source>
</evidence>
<protein>
    <submittedName>
        <fullName evidence="2">Uncharacterized protein</fullName>
    </submittedName>
</protein>
<evidence type="ECO:0000256" key="1">
    <source>
        <dbReference type="SAM" id="MobiDB-lite"/>
    </source>
</evidence>
<gene>
    <name evidence="2" type="ORF">NPIL_266931</name>
</gene>
<dbReference type="AlphaFoldDB" id="A0A8X6UB90"/>
<sequence>MIHDEHNHSLTLNTKATQDCVQRFRRQFEQPRPSPRCNTWHLSVNNYGKGRGSSSWRASIPHLAASRSQLTVQSDLFQQYTIRCSYNKGFEHRLNYTSPPSRDWGYPKYTLSADSSE</sequence>
<dbReference type="Proteomes" id="UP000887013">
    <property type="component" value="Unassembled WGS sequence"/>
</dbReference>